<evidence type="ECO:0000313" key="12">
    <source>
        <dbReference type="Proteomes" id="UP000319825"/>
    </source>
</evidence>
<accession>A0A562IBI0</accession>
<evidence type="ECO:0000256" key="5">
    <source>
        <dbReference type="ARBA" id="ARBA00022840"/>
    </source>
</evidence>
<sequence>MIETRGLRKSFRSRAGREKRTVDAVSGVDLKVAEGEIFGFLGPNGAGKTTTLRMLATLIEPDGGEATIAGADLRANPAEVRRRIGYVAQGGSTWNDSTAREELVLHARMYGIGKAEAHRRAERALAAFQLTEYADRKCKTYSGGQRRRVEIALGIIHEPRIVFLDEPTTGLDPQSRAHMWDEIRRLRAEGMTVFITTHYLEEADALCDRIAIMDHGEVVAEGTPAELKREISGEVVSVGLDADATARAAELLDAEPYVTKLETADGGGLRLFVDEGATAIPQILRRLDQGGLALNSIELHRPSLDDVFLTKTGRSLRES</sequence>
<dbReference type="Pfam" id="PF00005">
    <property type="entry name" value="ABC_tran"/>
    <property type="match status" value="1"/>
</dbReference>
<dbReference type="GO" id="GO:1900753">
    <property type="term" value="P:doxorubicin transport"/>
    <property type="evidence" value="ECO:0007669"/>
    <property type="project" value="InterPro"/>
</dbReference>
<keyword evidence="2" id="KW-0813">Transport</keyword>
<proteinExistence type="inferred from homology"/>
<dbReference type="InterPro" id="IPR003593">
    <property type="entry name" value="AAA+_ATPase"/>
</dbReference>
<dbReference type="InterPro" id="IPR005894">
    <property type="entry name" value="DrrA"/>
</dbReference>
<dbReference type="GO" id="GO:0005524">
    <property type="term" value="F:ATP binding"/>
    <property type="evidence" value="ECO:0007669"/>
    <property type="project" value="UniProtKB-KW"/>
</dbReference>
<dbReference type="RefSeq" id="WP_145775181.1">
    <property type="nucleotide sequence ID" value="NZ_BAAATQ010000319.1"/>
</dbReference>
<dbReference type="Proteomes" id="UP000319825">
    <property type="component" value="Unassembled WGS sequence"/>
</dbReference>
<evidence type="ECO:0000256" key="7">
    <source>
        <dbReference type="ARBA" id="ARBA00023136"/>
    </source>
</evidence>
<dbReference type="SMART" id="SM00382">
    <property type="entry name" value="AAA"/>
    <property type="match status" value="1"/>
</dbReference>
<dbReference type="InterPro" id="IPR025302">
    <property type="entry name" value="DrrA1/2-like_C"/>
</dbReference>
<keyword evidence="12" id="KW-1185">Reference proteome</keyword>
<evidence type="ECO:0000313" key="11">
    <source>
        <dbReference type="EMBL" id="TWH68357.1"/>
    </source>
</evidence>
<protein>
    <submittedName>
        <fullName evidence="11">ABC-2 type transport system ATP-binding protein</fullName>
    </submittedName>
</protein>
<dbReference type="AlphaFoldDB" id="A0A562IBI0"/>
<dbReference type="GO" id="GO:0043215">
    <property type="term" value="P:daunorubicin transport"/>
    <property type="evidence" value="ECO:0007669"/>
    <property type="project" value="InterPro"/>
</dbReference>
<dbReference type="InterPro" id="IPR017871">
    <property type="entry name" value="ABC_transporter-like_CS"/>
</dbReference>
<dbReference type="Pfam" id="PF13732">
    <property type="entry name" value="DrrA1-3_C"/>
    <property type="match status" value="1"/>
</dbReference>
<dbReference type="EMBL" id="VLKE01000001">
    <property type="protein sequence ID" value="TWH68357.1"/>
    <property type="molecule type" value="Genomic_DNA"/>
</dbReference>
<keyword evidence="8" id="KW-0046">Antibiotic resistance</keyword>
<dbReference type="PROSITE" id="PS50893">
    <property type="entry name" value="ABC_TRANSPORTER_2"/>
    <property type="match status" value="1"/>
</dbReference>
<evidence type="ECO:0000256" key="1">
    <source>
        <dbReference type="ARBA" id="ARBA00004413"/>
    </source>
</evidence>
<evidence type="ECO:0000256" key="8">
    <source>
        <dbReference type="ARBA" id="ARBA00023251"/>
    </source>
</evidence>
<evidence type="ECO:0000256" key="4">
    <source>
        <dbReference type="ARBA" id="ARBA00022741"/>
    </source>
</evidence>
<dbReference type="Gene3D" id="3.40.50.300">
    <property type="entry name" value="P-loop containing nucleotide triphosphate hydrolases"/>
    <property type="match status" value="1"/>
</dbReference>
<reference evidence="11 12" key="1">
    <citation type="submission" date="2019-07" db="EMBL/GenBank/DDBJ databases">
        <title>R&amp;d 2014.</title>
        <authorList>
            <person name="Klenk H.-P."/>
        </authorList>
    </citation>
    <scope>NUCLEOTIDE SEQUENCE [LARGE SCALE GENOMIC DNA]</scope>
    <source>
        <strain evidence="11 12">DSM 43868</strain>
    </source>
</reference>
<dbReference type="GO" id="GO:0046677">
    <property type="term" value="P:response to antibiotic"/>
    <property type="evidence" value="ECO:0007669"/>
    <property type="project" value="UniProtKB-KW"/>
</dbReference>
<dbReference type="GO" id="GO:0016887">
    <property type="term" value="F:ATP hydrolysis activity"/>
    <property type="evidence" value="ECO:0007669"/>
    <property type="project" value="InterPro"/>
</dbReference>
<evidence type="ECO:0000259" key="10">
    <source>
        <dbReference type="PROSITE" id="PS50893"/>
    </source>
</evidence>
<comment type="subcellular location">
    <subcellularLocation>
        <location evidence="1">Cell membrane</location>
        <topology evidence="1">Peripheral membrane protein</topology>
        <orientation evidence="1">Cytoplasmic side</orientation>
    </subcellularLocation>
</comment>
<name>A0A562IBI0_MICOL</name>
<dbReference type="FunFam" id="3.40.50.300:FF:000589">
    <property type="entry name" value="ABC transporter, ATP-binding subunit"/>
    <property type="match status" value="1"/>
</dbReference>
<dbReference type="PANTHER" id="PTHR42711:SF5">
    <property type="entry name" value="ABC TRANSPORTER ATP-BINDING PROTEIN NATA"/>
    <property type="match status" value="1"/>
</dbReference>
<gene>
    <name evidence="11" type="ORF">JD77_03349</name>
</gene>
<dbReference type="SUPFAM" id="SSF52540">
    <property type="entry name" value="P-loop containing nucleoside triphosphate hydrolases"/>
    <property type="match status" value="1"/>
</dbReference>
<dbReference type="PANTHER" id="PTHR42711">
    <property type="entry name" value="ABC TRANSPORTER ATP-BINDING PROTEIN"/>
    <property type="match status" value="1"/>
</dbReference>
<keyword evidence="5 11" id="KW-0067">ATP-binding</keyword>
<comment type="similarity">
    <text evidence="9">Belongs to the ABC transporter superfamily. Drug exporter-1 (DrugE1) (TC 3.A.1.105) family.</text>
</comment>
<comment type="caution">
    <text evidence="11">The sequence shown here is derived from an EMBL/GenBank/DDBJ whole genome shotgun (WGS) entry which is preliminary data.</text>
</comment>
<dbReference type="GO" id="GO:0005886">
    <property type="term" value="C:plasma membrane"/>
    <property type="evidence" value="ECO:0007669"/>
    <property type="project" value="UniProtKB-SubCell"/>
</dbReference>
<dbReference type="InterPro" id="IPR027417">
    <property type="entry name" value="P-loop_NTPase"/>
</dbReference>
<evidence type="ECO:0000256" key="2">
    <source>
        <dbReference type="ARBA" id="ARBA00022448"/>
    </source>
</evidence>
<dbReference type="InterPro" id="IPR003439">
    <property type="entry name" value="ABC_transporter-like_ATP-bd"/>
</dbReference>
<evidence type="ECO:0000256" key="3">
    <source>
        <dbReference type="ARBA" id="ARBA00022475"/>
    </source>
</evidence>
<evidence type="ECO:0000256" key="9">
    <source>
        <dbReference type="ARBA" id="ARBA00049985"/>
    </source>
</evidence>
<keyword evidence="3" id="KW-1003">Cell membrane</keyword>
<dbReference type="OrthoDB" id="9804819at2"/>
<feature type="domain" description="ABC transporter" evidence="10">
    <location>
        <begin position="2"/>
        <end position="240"/>
    </location>
</feature>
<dbReference type="PROSITE" id="PS00211">
    <property type="entry name" value="ABC_TRANSPORTER_1"/>
    <property type="match status" value="1"/>
</dbReference>
<keyword evidence="4" id="KW-0547">Nucleotide-binding</keyword>
<keyword evidence="6" id="KW-1278">Translocase</keyword>
<organism evidence="11 12">
    <name type="scientific">Micromonospora olivasterospora</name>
    <dbReference type="NCBI Taxonomy" id="1880"/>
    <lineage>
        <taxon>Bacteria</taxon>
        <taxon>Bacillati</taxon>
        <taxon>Actinomycetota</taxon>
        <taxon>Actinomycetes</taxon>
        <taxon>Micromonosporales</taxon>
        <taxon>Micromonosporaceae</taxon>
        <taxon>Micromonospora</taxon>
    </lineage>
</organism>
<keyword evidence="7" id="KW-0472">Membrane</keyword>
<dbReference type="NCBIfam" id="TIGR01188">
    <property type="entry name" value="drrA"/>
    <property type="match status" value="1"/>
</dbReference>
<evidence type="ECO:0000256" key="6">
    <source>
        <dbReference type="ARBA" id="ARBA00022967"/>
    </source>
</evidence>
<dbReference type="InterPro" id="IPR050763">
    <property type="entry name" value="ABC_transporter_ATP-binding"/>
</dbReference>